<keyword evidence="2" id="KW-1133">Transmembrane helix</keyword>
<comment type="caution">
    <text evidence="3">The sequence shown here is derived from an EMBL/GenBank/DDBJ whole genome shotgun (WGS) entry which is preliminary data.</text>
</comment>
<reference evidence="3" key="3">
    <citation type="submission" date="2023-05" db="EMBL/GenBank/DDBJ databases">
        <authorList>
            <person name="Smith C.H."/>
        </authorList>
    </citation>
    <scope>NUCLEOTIDE SEQUENCE</scope>
    <source>
        <strain evidence="3">CHS0354</strain>
        <tissue evidence="3">Mantle</tissue>
    </source>
</reference>
<protein>
    <recommendedName>
        <fullName evidence="5">MARVEL domain-containing protein</fullName>
    </recommendedName>
</protein>
<feature type="transmembrane region" description="Helical" evidence="2">
    <location>
        <begin position="105"/>
        <end position="126"/>
    </location>
</feature>
<gene>
    <name evidence="3" type="ORF">CHS0354_009391</name>
</gene>
<name>A0AAE0T420_9BIVA</name>
<feature type="region of interest" description="Disordered" evidence="1">
    <location>
        <begin position="141"/>
        <end position="164"/>
    </location>
</feature>
<keyword evidence="2" id="KW-0472">Membrane</keyword>
<evidence type="ECO:0008006" key="5">
    <source>
        <dbReference type="Google" id="ProtNLM"/>
    </source>
</evidence>
<evidence type="ECO:0000256" key="1">
    <source>
        <dbReference type="SAM" id="MobiDB-lite"/>
    </source>
</evidence>
<feature type="transmembrane region" description="Helical" evidence="2">
    <location>
        <begin position="38"/>
        <end position="62"/>
    </location>
</feature>
<keyword evidence="2" id="KW-0812">Transmembrane</keyword>
<reference evidence="3" key="1">
    <citation type="journal article" date="2021" name="Genome Biol. Evol.">
        <title>A High-Quality Reference Genome for a Parasitic Bivalve with Doubly Uniparental Inheritance (Bivalvia: Unionida).</title>
        <authorList>
            <person name="Smith C.H."/>
        </authorList>
    </citation>
    <scope>NUCLEOTIDE SEQUENCE</scope>
    <source>
        <strain evidence="3">CHS0354</strain>
    </source>
</reference>
<dbReference type="EMBL" id="JAEAOA010000609">
    <property type="protein sequence ID" value="KAK3603412.1"/>
    <property type="molecule type" value="Genomic_DNA"/>
</dbReference>
<evidence type="ECO:0000313" key="4">
    <source>
        <dbReference type="Proteomes" id="UP001195483"/>
    </source>
</evidence>
<dbReference type="AlphaFoldDB" id="A0AAE0T420"/>
<accession>A0AAE0T420</accession>
<keyword evidence="4" id="KW-1185">Reference proteome</keyword>
<reference evidence="3" key="2">
    <citation type="journal article" date="2021" name="Genome Biol. Evol.">
        <title>Developing a high-quality reference genome for a parasitic bivalve with doubly uniparental inheritance (Bivalvia: Unionida).</title>
        <authorList>
            <person name="Smith C.H."/>
        </authorList>
    </citation>
    <scope>NUCLEOTIDE SEQUENCE</scope>
    <source>
        <strain evidence="3">CHS0354</strain>
        <tissue evidence="3">Mantle</tissue>
    </source>
</reference>
<evidence type="ECO:0000313" key="3">
    <source>
        <dbReference type="EMBL" id="KAK3603412.1"/>
    </source>
</evidence>
<feature type="transmembrane region" description="Helical" evidence="2">
    <location>
        <begin position="74"/>
        <end position="93"/>
    </location>
</feature>
<sequence>MKAEEPGQAIGNAVTNSDTDMKQLYKCIYVDVSFVKSITGIITAAEIILSLLGLIIVAASYIKECDFLYGKTYSYFDFVSGSCFFTSGIWYLLNALGVLKKFGVIRWDIGAFGFLCLVVIAGHGGWQLKRFFDKRRQSLSSQSRGQDYEEPPAPNAAVEDDSKY</sequence>
<dbReference type="Proteomes" id="UP001195483">
    <property type="component" value="Unassembled WGS sequence"/>
</dbReference>
<evidence type="ECO:0000256" key="2">
    <source>
        <dbReference type="SAM" id="Phobius"/>
    </source>
</evidence>
<proteinExistence type="predicted"/>
<organism evidence="3 4">
    <name type="scientific">Potamilus streckersoni</name>
    <dbReference type="NCBI Taxonomy" id="2493646"/>
    <lineage>
        <taxon>Eukaryota</taxon>
        <taxon>Metazoa</taxon>
        <taxon>Spiralia</taxon>
        <taxon>Lophotrochozoa</taxon>
        <taxon>Mollusca</taxon>
        <taxon>Bivalvia</taxon>
        <taxon>Autobranchia</taxon>
        <taxon>Heteroconchia</taxon>
        <taxon>Palaeoheterodonta</taxon>
        <taxon>Unionida</taxon>
        <taxon>Unionoidea</taxon>
        <taxon>Unionidae</taxon>
        <taxon>Ambleminae</taxon>
        <taxon>Lampsilini</taxon>
        <taxon>Potamilus</taxon>
    </lineage>
</organism>